<accession>A0ABQ0MSU8</accession>
<evidence type="ECO:0000256" key="5">
    <source>
        <dbReference type="ARBA" id="ARBA00022741"/>
    </source>
</evidence>
<evidence type="ECO:0000256" key="4">
    <source>
        <dbReference type="ARBA" id="ARBA00022679"/>
    </source>
</evidence>
<proteinExistence type="inferred from homology"/>
<evidence type="ECO:0000256" key="2">
    <source>
        <dbReference type="ARBA" id="ARBA00008420"/>
    </source>
</evidence>
<dbReference type="GO" id="GO:0046316">
    <property type="term" value="F:gluconokinase activity"/>
    <property type="evidence" value="ECO:0007669"/>
    <property type="project" value="UniProtKB-EC"/>
</dbReference>
<organism evidence="10 11">
    <name type="scientific">Colwellia marinimaniae</name>
    <dbReference type="NCBI Taxonomy" id="1513592"/>
    <lineage>
        <taxon>Bacteria</taxon>
        <taxon>Pseudomonadati</taxon>
        <taxon>Pseudomonadota</taxon>
        <taxon>Gammaproteobacteria</taxon>
        <taxon>Alteromonadales</taxon>
        <taxon>Colwelliaceae</taxon>
        <taxon>Colwellia</taxon>
    </lineage>
</organism>
<comment type="caution">
    <text evidence="10">The sequence shown here is derived from an EMBL/GenBank/DDBJ whole genome shotgun (WGS) entry which is preliminary data.</text>
</comment>
<keyword evidence="5 9" id="KW-0547">Nucleotide-binding</keyword>
<gene>
    <name evidence="10" type="primary">idnK</name>
    <name evidence="10" type="ORF">MTCD1_01026</name>
</gene>
<evidence type="ECO:0000256" key="7">
    <source>
        <dbReference type="ARBA" id="ARBA00022840"/>
    </source>
</evidence>
<dbReference type="EMBL" id="BDQM01000005">
    <property type="protein sequence ID" value="GAW95424.1"/>
    <property type="molecule type" value="Genomic_DNA"/>
</dbReference>
<dbReference type="NCBIfam" id="TIGR01313">
    <property type="entry name" value="therm_gnt_kin"/>
    <property type="match status" value="1"/>
</dbReference>
<protein>
    <recommendedName>
        <fullName evidence="3 9">Gluconokinase</fullName>
        <ecNumber evidence="3 9">2.7.1.12</ecNumber>
    </recommendedName>
</protein>
<evidence type="ECO:0000313" key="10">
    <source>
        <dbReference type="EMBL" id="GAW95424.1"/>
    </source>
</evidence>
<keyword evidence="7 9" id="KW-0067">ATP-binding</keyword>
<dbReference type="CDD" id="cd02021">
    <property type="entry name" value="GntK"/>
    <property type="match status" value="1"/>
</dbReference>
<dbReference type="SUPFAM" id="SSF52540">
    <property type="entry name" value="P-loop containing nucleoside triphosphate hydrolases"/>
    <property type="match status" value="1"/>
</dbReference>
<name>A0ABQ0MSU8_9GAMM</name>
<dbReference type="Gene3D" id="3.40.50.300">
    <property type="entry name" value="P-loop containing nucleotide triphosphate hydrolases"/>
    <property type="match status" value="1"/>
</dbReference>
<dbReference type="InterPro" id="IPR006001">
    <property type="entry name" value="Therm_gnt_kin"/>
</dbReference>
<evidence type="ECO:0000256" key="8">
    <source>
        <dbReference type="ARBA" id="ARBA00048090"/>
    </source>
</evidence>
<dbReference type="Pfam" id="PF13671">
    <property type="entry name" value="AAA_33"/>
    <property type="match status" value="1"/>
</dbReference>
<keyword evidence="4 9" id="KW-0808">Transferase</keyword>
<keyword evidence="6 9" id="KW-0418">Kinase</keyword>
<evidence type="ECO:0000256" key="6">
    <source>
        <dbReference type="ARBA" id="ARBA00022777"/>
    </source>
</evidence>
<keyword evidence="11" id="KW-1185">Reference proteome</keyword>
<dbReference type="PANTHER" id="PTHR43442">
    <property type="entry name" value="GLUCONOKINASE-RELATED"/>
    <property type="match status" value="1"/>
</dbReference>
<comment type="catalytic activity">
    <reaction evidence="8 9">
        <text>D-gluconate + ATP = 6-phospho-D-gluconate + ADP + H(+)</text>
        <dbReference type="Rhea" id="RHEA:19433"/>
        <dbReference type="ChEBI" id="CHEBI:15378"/>
        <dbReference type="ChEBI" id="CHEBI:18391"/>
        <dbReference type="ChEBI" id="CHEBI:30616"/>
        <dbReference type="ChEBI" id="CHEBI:58759"/>
        <dbReference type="ChEBI" id="CHEBI:456216"/>
        <dbReference type="EC" id="2.7.1.12"/>
    </reaction>
</comment>
<evidence type="ECO:0000256" key="9">
    <source>
        <dbReference type="RuleBase" id="RU363066"/>
    </source>
</evidence>
<comment type="pathway">
    <text evidence="1">Carbohydrate acid metabolism.</text>
</comment>
<sequence length="194" mass="21788">MQLVMPTGGSHMIKLTQPSRLRLFIVMGVSGSGKSTLAKKMAEELALTFIDADDFHSEQAKKHMADNKPLTDEMRIPWLTTIIAKLNCLHQQGKSVALAYSGLKSAHRDLFRTLPFYCHFFYLIGDQAVIAKRISQRENHFFSPALLASQFAAMESPLLREQDISSVNSDRPFLLVADEINKLAQLITRKINNA</sequence>
<dbReference type="Proteomes" id="UP000197068">
    <property type="component" value="Unassembled WGS sequence"/>
</dbReference>
<dbReference type="PANTHER" id="PTHR43442:SF3">
    <property type="entry name" value="GLUCONOKINASE-RELATED"/>
    <property type="match status" value="1"/>
</dbReference>
<dbReference type="InterPro" id="IPR027417">
    <property type="entry name" value="P-loop_NTPase"/>
</dbReference>
<evidence type="ECO:0000313" key="11">
    <source>
        <dbReference type="Proteomes" id="UP000197068"/>
    </source>
</evidence>
<dbReference type="EC" id="2.7.1.12" evidence="3 9"/>
<comment type="similarity">
    <text evidence="2 9">Belongs to the gluconokinase GntK/GntV family.</text>
</comment>
<reference evidence="10 11" key="1">
    <citation type="submission" date="2017-06" db="EMBL/GenBank/DDBJ databases">
        <title>Whole Genome Sequences of Colwellia marinimaniae MTCD1.</title>
        <authorList>
            <person name="Kusumoto H."/>
            <person name="Inoue M."/>
            <person name="Tanikawa K."/>
            <person name="Maeji H."/>
            <person name="Cameron J.H."/>
            <person name="Bartlett D.H."/>
        </authorList>
    </citation>
    <scope>NUCLEOTIDE SEQUENCE [LARGE SCALE GENOMIC DNA]</scope>
    <source>
        <strain evidence="10 11">MTCD1</strain>
    </source>
</reference>
<evidence type="ECO:0000256" key="1">
    <source>
        <dbReference type="ARBA" id="ARBA00004761"/>
    </source>
</evidence>
<evidence type="ECO:0000256" key="3">
    <source>
        <dbReference type="ARBA" id="ARBA00012054"/>
    </source>
</evidence>